<gene>
    <name evidence="1" type="ORF">SNAT2548_LOCUS2427</name>
</gene>
<reference evidence="1" key="1">
    <citation type="submission" date="2021-02" db="EMBL/GenBank/DDBJ databases">
        <authorList>
            <person name="Dougan E. K."/>
            <person name="Rhodes N."/>
            <person name="Thang M."/>
            <person name="Chan C."/>
        </authorList>
    </citation>
    <scope>NUCLEOTIDE SEQUENCE</scope>
</reference>
<accession>A0A812I238</accession>
<comment type="caution">
    <text evidence="1">The sequence shown here is derived from an EMBL/GenBank/DDBJ whole genome shotgun (WGS) entry which is preliminary data.</text>
</comment>
<keyword evidence="2" id="KW-1185">Reference proteome</keyword>
<dbReference type="Proteomes" id="UP000604046">
    <property type="component" value="Unassembled WGS sequence"/>
</dbReference>
<evidence type="ECO:0000313" key="1">
    <source>
        <dbReference type="EMBL" id="CAE6969746.1"/>
    </source>
</evidence>
<dbReference type="EMBL" id="CAJNDS010000141">
    <property type="protein sequence ID" value="CAE6969746.1"/>
    <property type="molecule type" value="Genomic_DNA"/>
</dbReference>
<dbReference type="AlphaFoldDB" id="A0A812I238"/>
<organism evidence="1 2">
    <name type="scientific">Symbiodinium natans</name>
    <dbReference type="NCBI Taxonomy" id="878477"/>
    <lineage>
        <taxon>Eukaryota</taxon>
        <taxon>Sar</taxon>
        <taxon>Alveolata</taxon>
        <taxon>Dinophyceae</taxon>
        <taxon>Suessiales</taxon>
        <taxon>Symbiodiniaceae</taxon>
        <taxon>Symbiodinium</taxon>
    </lineage>
</organism>
<proteinExistence type="predicted"/>
<protein>
    <submittedName>
        <fullName evidence="1">Uncharacterized protein</fullName>
    </submittedName>
</protein>
<dbReference type="OrthoDB" id="418984at2759"/>
<evidence type="ECO:0000313" key="2">
    <source>
        <dbReference type="Proteomes" id="UP000604046"/>
    </source>
</evidence>
<sequence>MGNAAALQDVSRVLDTSLASLGVLTRIVTDPQQAARLGELISKHDFPVLLRALTSRGERLPPDFFPTWIRKAGGYFPKFAQVLSVRADLIDDPEVLAGLSRCLEDMPKRPHADVITILEQAGWHDASSNLGRALNAGTVAQVNEMSFYGPAVLKVTFPDVHRRFVTDFRLFSHARAILQALNLRDDKAQIVGAMFEAVGKSERHVLQEFDLSCEARALWMAQELLAEWPAAYEAWKSGMAGVISHAAAALPPHILPLLQVAQAQSRTWRIGVPAPVADRVAPSALIMTLAGGQRNPRRFRV</sequence>
<name>A0A812I238_9DINO</name>